<dbReference type="Gene3D" id="3.40.50.300">
    <property type="entry name" value="P-loop containing nucleotide triphosphate hydrolases"/>
    <property type="match status" value="1"/>
</dbReference>
<evidence type="ECO:0000256" key="2">
    <source>
        <dbReference type="ARBA" id="ARBA00022741"/>
    </source>
</evidence>
<proteinExistence type="inferred from homology"/>
<keyword evidence="2 9" id="KW-0547">Nucleotide-binding</keyword>
<dbReference type="Gene3D" id="1.20.120.140">
    <property type="entry name" value="Signal recognition particle SRP54, nucleotide-binding domain"/>
    <property type="match status" value="1"/>
</dbReference>
<keyword evidence="9" id="KW-0963">Cytoplasm</keyword>
<dbReference type="GO" id="GO:0006614">
    <property type="term" value="P:SRP-dependent cotranslational protein targeting to membrane"/>
    <property type="evidence" value="ECO:0007669"/>
    <property type="project" value="InterPro"/>
</dbReference>
<dbReference type="SMART" id="SM00962">
    <property type="entry name" value="SRP54"/>
    <property type="match status" value="1"/>
</dbReference>
<dbReference type="InterPro" id="IPR000897">
    <property type="entry name" value="SRP54_GTPase_dom"/>
</dbReference>
<comment type="caution">
    <text evidence="12">The sequence shown here is derived from an EMBL/GenBank/DDBJ whole genome shotgun (WGS) entry which is preliminary data.</text>
</comment>
<dbReference type="Gene3D" id="1.10.260.30">
    <property type="entry name" value="Signal recognition particle, SRP54 subunit, M-domain"/>
    <property type="match status" value="1"/>
</dbReference>
<keyword evidence="6 9" id="KW-0733">Signal recognition particle</keyword>
<reference evidence="12" key="1">
    <citation type="submission" date="2021-01" db="EMBL/GenBank/DDBJ databases">
        <title>Modified the classification status of verrucomicrobia.</title>
        <authorList>
            <person name="Feng X."/>
        </authorList>
    </citation>
    <scope>NUCLEOTIDE SEQUENCE</scope>
    <source>
        <strain evidence="12">KCTC 13126</strain>
    </source>
</reference>
<feature type="compositionally biased region" description="Gly residues" evidence="10">
    <location>
        <begin position="457"/>
        <end position="467"/>
    </location>
</feature>
<feature type="binding site" evidence="9">
    <location>
        <begin position="105"/>
        <end position="112"/>
    </location>
    <ligand>
        <name>GTP</name>
        <dbReference type="ChEBI" id="CHEBI:37565"/>
    </ligand>
</feature>
<dbReference type="GO" id="GO:0008312">
    <property type="term" value="F:7S RNA binding"/>
    <property type="evidence" value="ECO:0007669"/>
    <property type="project" value="InterPro"/>
</dbReference>
<dbReference type="Pfam" id="PF02978">
    <property type="entry name" value="SRP_SPB"/>
    <property type="match status" value="1"/>
</dbReference>
<feature type="region of interest" description="Disordered" evidence="10">
    <location>
        <begin position="457"/>
        <end position="476"/>
    </location>
</feature>
<feature type="binding site" evidence="9">
    <location>
        <begin position="187"/>
        <end position="191"/>
    </location>
    <ligand>
        <name>GTP</name>
        <dbReference type="ChEBI" id="CHEBI:37565"/>
    </ligand>
</feature>
<sequence>MFESLTDKLTNAMRHLRGTAKLSEENMAEALKEVRAALLSADVHFKVARAFIERVKEKCVGQDVLKTVTPGQQIIKIINDELTALLGEGSTELSSKKPLKIMMVGLQGGGKTTTSAKLAKSLKKDGYKPHLVACDIYRPAAIDQLETVAGQIGVPCFAKRGTPDVPAIGEEGLREALAAGDDLIIFDTAGRLQIDEQLIDEIKELKRRVNPDEVLLVVDGAIGQEAVNVAKTFNEAVQLTGIVMTKLDGDARGGAALSMKEITEVPIKFAGTGEKLDDFDVFHPDRMASRILGMGDVVSLVEKAQETIDEKDAANMAERMMSGDFNFEDMLKQFRQIKKLGSMSSIMGMLPGMGKMAGNMGMDDKAEKQMKRSEAIILSMTPKERQKPQLLNSSRRTRIARGSGVKLAEVNQLIKQHMQMKKMMKKMQGGGKMGKGNMKKMMKQMKASGMNPGAMGGGMPGGMGGGDMPDLSKLKF</sequence>
<protein>
    <recommendedName>
        <fullName evidence="9">Signal recognition particle protein</fullName>
        <ecNumber evidence="9">3.6.5.4</ecNumber>
    </recommendedName>
    <alternativeName>
        <fullName evidence="9">Fifty-four homolog</fullName>
    </alternativeName>
</protein>
<dbReference type="Pfam" id="PF02881">
    <property type="entry name" value="SRP54_N"/>
    <property type="match status" value="1"/>
</dbReference>
<evidence type="ECO:0000256" key="6">
    <source>
        <dbReference type="ARBA" id="ARBA00023135"/>
    </source>
</evidence>
<evidence type="ECO:0000256" key="3">
    <source>
        <dbReference type="ARBA" id="ARBA00022801"/>
    </source>
</evidence>
<evidence type="ECO:0000256" key="9">
    <source>
        <dbReference type="HAMAP-Rule" id="MF_00306"/>
    </source>
</evidence>
<gene>
    <name evidence="9 12" type="primary">ffh</name>
    <name evidence="12" type="ORF">JIN87_27350</name>
</gene>
<organism evidence="12 13">
    <name type="scientific">Pelagicoccus mobilis</name>
    <dbReference type="NCBI Taxonomy" id="415221"/>
    <lineage>
        <taxon>Bacteria</taxon>
        <taxon>Pseudomonadati</taxon>
        <taxon>Verrucomicrobiota</taxon>
        <taxon>Opitutia</taxon>
        <taxon>Puniceicoccales</taxon>
        <taxon>Pelagicoccaceae</taxon>
        <taxon>Pelagicoccus</taxon>
    </lineage>
</organism>
<dbReference type="PANTHER" id="PTHR11564">
    <property type="entry name" value="SIGNAL RECOGNITION PARTICLE 54K PROTEIN SRP54"/>
    <property type="match status" value="1"/>
</dbReference>
<keyword evidence="7 9" id="KW-0687">Ribonucleoprotein</keyword>
<dbReference type="InterPro" id="IPR036891">
    <property type="entry name" value="Signal_recog_part_SRP54_M_sf"/>
</dbReference>
<feature type="binding site" evidence="9">
    <location>
        <begin position="245"/>
        <end position="248"/>
    </location>
    <ligand>
        <name>GTP</name>
        <dbReference type="ChEBI" id="CHEBI:37565"/>
    </ligand>
</feature>
<comment type="subcellular location">
    <subcellularLocation>
        <location evidence="9">Cytoplasm</location>
    </subcellularLocation>
    <text evidence="9">The SRP-RNC complex is targeted to the cytoplasmic membrane.</text>
</comment>
<evidence type="ECO:0000256" key="5">
    <source>
        <dbReference type="ARBA" id="ARBA00023134"/>
    </source>
</evidence>
<dbReference type="PANTHER" id="PTHR11564:SF5">
    <property type="entry name" value="SIGNAL RECOGNITION PARTICLE SUBUNIT SRP54"/>
    <property type="match status" value="1"/>
</dbReference>
<name>A0A934S2F8_9BACT</name>
<dbReference type="EC" id="3.6.5.4" evidence="9"/>
<dbReference type="FunFam" id="3.40.50.300:FF:000022">
    <property type="entry name" value="Signal recognition particle 54 kDa subunit"/>
    <property type="match status" value="1"/>
</dbReference>
<dbReference type="SMART" id="SM00963">
    <property type="entry name" value="SRP54_N"/>
    <property type="match status" value="1"/>
</dbReference>
<evidence type="ECO:0000313" key="12">
    <source>
        <dbReference type="EMBL" id="MBK1880633.1"/>
    </source>
</evidence>
<keyword evidence="4 9" id="KW-0694">RNA-binding</keyword>
<comment type="subunit">
    <text evidence="9">Part of the signal recognition particle protein translocation system, which is composed of SRP and FtsY.</text>
</comment>
<dbReference type="HAMAP" id="MF_00306">
    <property type="entry name" value="SRP54"/>
    <property type="match status" value="1"/>
</dbReference>
<evidence type="ECO:0000259" key="11">
    <source>
        <dbReference type="PROSITE" id="PS00300"/>
    </source>
</evidence>
<dbReference type="PROSITE" id="PS00300">
    <property type="entry name" value="SRP54"/>
    <property type="match status" value="1"/>
</dbReference>
<dbReference type="InterPro" id="IPR027417">
    <property type="entry name" value="P-loop_NTPase"/>
</dbReference>
<evidence type="ECO:0000256" key="10">
    <source>
        <dbReference type="SAM" id="MobiDB-lite"/>
    </source>
</evidence>
<dbReference type="NCBIfam" id="TIGR00959">
    <property type="entry name" value="ffh"/>
    <property type="match status" value="1"/>
</dbReference>
<accession>A0A934S2F8</accession>
<dbReference type="GO" id="GO:0048500">
    <property type="term" value="C:signal recognition particle"/>
    <property type="evidence" value="ECO:0007669"/>
    <property type="project" value="UniProtKB-UniRule"/>
</dbReference>
<dbReference type="InterPro" id="IPR042101">
    <property type="entry name" value="SRP54_N_sf"/>
</dbReference>
<dbReference type="SUPFAM" id="SSF52540">
    <property type="entry name" value="P-loop containing nucleoside triphosphate hydrolases"/>
    <property type="match status" value="1"/>
</dbReference>
<dbReference type="InterPro" id="IPR004125">
    <property type="entry name" value="Signal_recog_particle_SRP54_M"/>
</dbReference>
<dbReference type="Pfam" id="PF00448">
    <property type="entry name" value="SRP54"/>
    <property type="match status" value="1"/>
</dbReference>
<dbReference type="InterPro" id="IPR022941">
    <property type="entry name" value="SRP54"/>
</dbReference>
<dbReference type="GO" id="GO:0003924">
    <property type="term" value="F:GTPase activity"/>
    <property type="evidence" value="ECO:0007669"/>
    <property type="project" value="UniProtKB-UniRule"/>
</dbReference>
<feature type="domain" description="SRP54-type proteins GTP-binding" evidence="11">
    <location>
        <begin position="266"/>
        <end position="279"/>
    </location>
</feature>
<comment type="similarity">
    <text evidence="1 9">Belongs to the GTP-binding SRP family. SRP54 subfamily.</text>
</comment>
<dbReference type="RefSeq" id="WP_200359807.1">
    <property type="nucleotide sequence ID" value="NZ_JAENIL010000108.1"/>
</dbReference>
<evidence type="ECO:0000256" key="1">
    <source>
        <dbReference type="ARBA" id="ARBA00005450"/>
    </source>
</evidence>
<keyword evidence="13" id="KW-1185">Reference proteome</keyword>
<comment type="domain">
    <text evidence="9">Composed of three domains: the N-terminal N domain, which is responsible for interactions with the ribosome, the central G domain, which binds GTP, and the C-terminal M domain, which binds the RNA and the signal sequence of the RNC.</text>
</comment>
<evidence type="ECO:0000256" key="7">
    <source>
        <dbReference type="ARBA" id="ARBA00023274"/>
    </source>
</evidence>
<dbReference type="CDD" id="cd18539">
    <property type="entry name" value="SRP_G"/>
    <property type="match status" value="1"/>
</dbReference>
<evidence type="ECO:0000313" key="13">
    <source>
        <dbReference type="Proteomes" id="UP000617628"/>
    </source>
</evidence>
<evidence type="ECO:0000256" key="8">
    <source>
        <dbReference type="ARBA" id="ARBA00048027"/>
    </source>
</evidence>
<keyword evidence="5 9" id="KW-0342">GTP-binding</keyword>
<dbReference type="AlphaFoldDB" id="A0A934S2F8"/>
<dbReference type="GO" id="GO:0005525">
    <property type="term" value="F:GTP binding"/>
    <property type="evidence" value="ECO:0007669"/>
    <property type="project" value="UniProtKB-UniRule"/>
</dbReference>
<comment type="catalytic activity">
    <reaction evidence="8 9">
        <text>GTP + H2O = GDP + phosphate + H(+)</text>
        <dbReference type="Rhea" id="RHEA:19669"/>
        <dbReference type="ChEBI" id="CHEBI:15377"/>
        <dbReference type="ChEBI" id="CHEBI:15378"/>
        <dbReference type="ChEBI" id="CHEBI:37565"/>
        <dbReference type="ChEBI" id="CHEBI:43474"/>
        <dbReference type="ChEBI" id="CHEBI:58189"/>
        <dbReference type="EC" id="3.6.5.4"/>
    </reaction>
</comment>
<dbReference type="InterPro" id="IPR004780">
    <property type="entry name" value="SRP"/>
</dbReference>
<dbReference type="InterPro" id="IPR003593">
    <property type="entry name" value="AAA+_ATPase"/>
</dbReference>
<dbReference type="EMBL" id="JAENIL010000108">
    <property type="protein sequence ID" value="MBK1880633.1"/>
    <property type="molecule type" value="Genomic_DNA"/>
</dbReference>
<dbReference type="Proteomes" id="UP000617628">
    <property type="component" value="Unassembled WGS sequence"/>
</dbReference>
<comment type="function">
    <text evidence="9">Involved in targeting and insertion of nascent membrane proteins into the cytoplasmic membrane. Binds to the hydrophobic signal sequence of the ribosome-nascent chain (RNC) as it emerges from the ribosomes. The SRP-RNC complex is then targeted to the cytoplasmic membrane where it interacts with the SRP receptor FtsY.</text>
</comment>
<keyword evidence="3 9" id="KW-0378">Hydrolase</keyword>
<dbReference type="InterPro" id="IPR013822">
    <property type="entry name" value="Signal_recog_particl_SRP54_hlx"/>
</dbReference>
<dbReference type="SUPFAM" id="SSF47446">
    <property type="entry name" value="Signal peptide-binding domain"/>
    <property type="match status" value="1"/>
</dbReference>
<dbReference type="SMART" id="SM00382">
    <property type="entry name" value="AAA"/>
    <property type="match status" value="1"/>
</dbReference>
<evidence type="ECO:0000256" key="4">
    <source>
        <dbReference type="ARBA" id="ARBA00022884"/>
    </source>
</evidence>